<reference evidence="2" key="1">
    <citation type="submission" date="2022-10" db="EMBL/GenBank/DDBJ databases">
        <title>Adaptive evolution leads to modifications in subtelomeric GC content in a zoonotic Cryptosporidium species.</title>
        <authorList>
            <person name="Li J."/>
            <person name="Feng Y."/>
            <person name="Xiao L."/>
        </authorList>
    </citation>
    <scope>NUCLEOTIDE SEQUENCE</scope>
    <source>
        <strain evidence="2">25894</strain>
    </source>
</reference>
<evidence type="ECO:0000313" key="3">
    <source>
        <dbReference type="Proteomes" id="UP001071777"/>
    </source>
</evidence>
<comment type="caution">
    <text evidence="2">The sequence shown here is derived from an EMBL/GenBank/DDBJ whole genome shotgun (WGS) entry which is preliminary data.</text>
</comment>
<keyword evidence="3" id="KW-1185">Reference proteome</keyword>
<proteinExistence type="predicted"/>
<name>A0ABQ8P2T0_9CRYT</name>
<gene>
    <name evidence="2" type="ORF">OJ252_3289</name>
</gene>
<feature type="compositionally biased region" description="Basic and acidic residues" evidence="1">
    <location>
        <begin position="89"/>
        <end position="119"/>
    </location>
</feature>
<feature type="region of interest" description="Disordered" evidence="1">
    <location>
        <begin position="61"/>
        <end position="196"/>
    </location>
</feature>
<feature type="compositionally biased region" description="Low complexity" evidence="1">
    <location>
        <begin position="184"/>
        <end position="196"/>
    </location>
</feature>
<evidence type="ECO:0000313" key="2">
    <source>
        <dbReference type="EMBL" id="KAJ1606093.1"/>
    </source>
</evidence>
<dbReference type="EMBL" id="JAPCXB010000151">
    <property type="protein sequence ID" value="KAJ1606093.1"/>
    <property type="molecule type" value="Genomic_DNA"/>
</dbReference>
<organism evidence="2 3">
    <name type="scientific">Cryptosporidium canis</name>
    <dbReference type="NCBI Taxonomy" id="195482"/>
    <lineage>
        <taxon>Eukaryota</taxon>
        <taxon>Sar</taxon>
        <taxon>Alveolata</taxon>
        <taxon>Apicomplexa</taxon>
        <taxon>Conoidasida</taxon>
        <taxon>Coccidia</taxon>
        <taxon>Eucoccidiorida</taxon>
        <taxon>Eimeriorina</taxon>
        <taxon>Cryptosporidiidae</taxon>
        <taxon>Cryptosporidium</taxon>
    </lineage>
</organism>
<feature type="compositionally biased region" description="Basic and acidic residues" evidence="1">
    <location>
        <begin position="172"/>
        <end position="183"/>
    </location>
</feature>
<accession>A0ABQ8P2T0</accession>
<evidence type="ECO:0000256" key="1">
    <source>
        <dbReference type="SAM" id="MobiDB-lite"/>
    </source>
</evidence>
<dbReference type="Proteomes" id="UP001071777">
    <property type="component" value="Unassembled WGS sequence"/>
</dbReference>
<protein>
    <submittedName>
        <fullName evidence="2">Uncharacterized protein</fullName>
    </submittedName>
</protein>
<sequence>MISEKAQVESARSAIWLVDSGRQRSVLRSLDTRCGKETSLERGLTGGLGRAVGCDFRGQGAVEADRQGEERASGAQGQEGGPAEGAGAEDLRPDPGAARVEKWGRGRNRGQDQRPHPPDGDSGAEQVAQRADPKGGVSEEEEEEHGSLAEGGAGWWKSPNGSTHSCSQAAGRHFEPLSDRDGGIQDQQTGDGQADP</sequence>
<feature type="compositionally biased region" description="Polar residues" evidence="1">
    <location>
        <begin position="159"/>
        <end position="168"/>
    </location>
</feature>
<feature type="compositionally biased region" description="Basic and acidic residues" evidence="1">
    <location>
        <begin position="63"/>
        <end position="72"/>
    </location>
</feature>